<sequence length="98" mass="10176">MRLAGIDERAQAQVLVDRLLEQPDDAADRVVAVLHAHAAALAWVRDSVGLYPASPEIAAVLNDLAGQLRDVGDERDPVAVLGQAAVDAPAAYRAAAAA</sequence>
<evidence type="ECO:0000313" key="1">
    <source>
        <dbReference type="EMBL" id="KJE20797.1"/>
    </source>
</evidence>
<keyword evidence="2" id="KW-1185">Reference proteome</keyword>
<dbReference type="RefSeq" id="WP_236706535.1">
    <property type="nucleotide sequence ID" value="NZ_JYFN01000051.1"/>
</dbReference>
<dbReference type="Proteomes" id="UP000032545">
    <property type="component" value="Unassembled WGS sequence"/>
</dbReference>
<protein>
    <submittedName>
        <fullName evidence="1">Uncharacterized protein</fullName>
    </submittedName>
</protein>
<name>A0A0D8BBP8_9ACTN</name>
<reference evidence="1 2" key="2">
    <citation type="journal article" date="2016" name="Genome Announc.">
        <title>Permanent Draft Genome Sequences for Two Variants of Frankia sp. Strain CpI1, the First Frankia Strain Isolated from Root Nodules of Comptonia peregrina.</title>
        <authorList>
            <person name="Oshone R."/>
            <person name="Hurst S.G.IV."/>
            <person name="Abebe-Akele F."/>
            <person name="Simpson S."/>
            <person name="Morris K."/>
            <person name="Thomas W.K."/>
            <person name="Tisa L.S."/>
        </authorList>
    </citation>
    <scope>NUCLEOTIDE SEQUENCE [LARGE SCALE GENOMIC DNA]</scope>
    <source>
        <strain evidence="2">CpI1-S</strain>
    </source>
</reference>
<organism evidence="1 2">
    <name type="scientific">Frankia torreyi</name>
    <dbReference type="NCBI Taxonomy" id="1856"/>
    <lineage>
        <taxon>Bacteria</taxon>
        <taxon>Bacillati</taxon>
        <taxon>Actinomycetota</taxon>
        <taxon>Actinomycetes</taxon>
        <taxon>Frankiales</taxon>
        <taxon>Frankiaceae</taxon>
        <taxon>Frankia</taxon>
    </lineage>
</organism>
<comment type="caution">
    <text evidence="1">The sequence shown here is derived from an EMBL/GenBank/DDBJ whole genome shotgun (WGS) entry which is preliminary data.</text>
</comment>
<dbReference type="EMBL" id="JYFN01000051">
    <property type="protein sequence ID" value="KJE20797.1"/>
    <property type="molecule type" value="Genomic_DNA"/>
</dbReference>
<accession>A0A0D8BBP8</accession>
<proteinExistence type="predicted"/>
<reference evidence="2" key="1">
    <citation type="submission" date="2015-02" db="EMBL/GenBank/DDBJ databases">
        <title>Draft Genome of Frankia sp. CpI1-S.</title>
        <authorList>
            <person name="Oshone R.T."/>
            <person name="Ngom M."/>
            <person name="Ghodhbane-Gtari F."/>
            <person name="Gtari M."/>
            <person name="Morris K."/>
            <person name="Thomas K."/>
            <person name="Sen A."/>
            <person name="Tisa L.S."/>
        </authorList>
    </citation>
    <scope>NUCLEOTIDE SEQUENCE [LARGE SCALE GENOMIC DNA]</scope>
    <source>
        <strain evidence="2">CpI1-S</strain>
    </source>
</reference>
<dbReference type="AlphaFoldDB" id="A0A0D8BBP8"/>
<evidence type="ECO:0000313" key="2">
    <source>
        <dbReference type="Proteomes" id="UP000032545"/>
    </source>
</evidence>
<gene>
    <name evidence="1" type="ORF">FF36_04923</name>
</gene>